<name>A0AAV0CYV5_9ASTE</name>
<dbReference type="AlphaFoldDB" id="A0AAV0CYV5"/>
<comment type="caution">
    <text evidence="1">The sequence shown here is derived from an EMBL/GenBank/DDBJ whole genome shotgun (WGS) entry which is preliminary data.</text>
</comment>
<evidence type="ECO:0000313" key="1">
    <source>
        <dbReference type="EMBL" id="CAH9088938.1"/>
    </source>
</evidence>
<dbReference type="Proteomes" id="UP001152523">
    <property type="component" value="Unassembled WGS sequence"/>
</dbReference>
<gene>
    <name evidence="1" type="ORF">CEPIT_LOCUS10689</name>
</gene>
<dbReference type="EMBL" id="CAMAPF010000060">
    <property type="protein sequence ID" value="CAH9088938.1"/>
    <property type="molecule type" value="Genomic_DNA"/>
</dbReference>
<sequence length="105" mass="11365">MSSLHPAIPLQNATYQQNPCLDNPFVACTIWNHANSNLFTKVYSPYANSYQNLAAISNQAGRKTGPELQTIVAFHPKGKAVDSIHCDAQDAVALSHTPAAFVLRA</sequence>
<reference evidence="1" key="1">
    <citation type="submission" date="2022-07" db="EMBL/GenBank/DDBJ databases">
        <authorList>
            <person name="Macas J."/>
            <person name="Novak P."/>
            <person name="Neumann P."/>
        </authorList>
    </citation>
    <scope>NUCLEOTIDE SEQUENCE</scope>
</reference>
<evidence type="ECO:0000313" key="2">
    <source>
        <dbReference type="Proteomes" id="UP001152523"/>
    </source>
</evidence>
<protein>
    <submittedName>
        <fullName evidence="1">Uncharacterized protein</fullName>
    </submittedName>
</protein>
<organism evidence="1 2">
    <name type="scientific">Cuscuta epithymum</name>
    <dbReference type="NCBI Taxonomy" id="186058"/>
    <lineage>
        <taxon>Eukaryota</taxon>
        <taxon>Viridiplantae</taxon>
        <taxon>Streptophyta</taxon>
        <taxon>Embryophyta</taxon>
        <taxon>Tracheophyta</taxon>
        <taxon>Spermatophyta</taxon>
        <taxon>Magnoliopsida</taxon>
        <taxon>eudicotyledons</taxon>
        <taxon>Gunneridae</taxon>
        <taxon>Pentapetalae</taxon>
        <taxon>asterids</taxon>
        <taxon>lamiids</taxon>
        <taxon>Solanales</taxon>
        <taxon>Convolvulaceae</taxon>
        <taxon>Cuscuteae</taxon>
        <taxon>Cuscuta</taxon>
        <taxon>Cuscuta subgen. Cuscuta</taxon>
    </lineage>
</organism>
<proteinExistence type="predicted"/>
<keyword evidence="2" id="KW-1185">Reference proteome</keyword>
<accession>A0AAV0CYV5</accession>